<evidence type="ECO:0000259" key="7">
    <source>
        <dbReference type="PROSITE" id="PS51123"/>
    </source>
</evidence>
<dbReference type="SUPFAM" id="SSF103088">
    <property type="entry name" value="OmpA-like"/>
    <property type="match status" value="1"/>
</dbReference>
<dbReference type="PANTHER" id="PTHR30329:SF21">
    <property type="entry name" value="LIPOPROTEIN YIAD-RELATED"/>
    <property type="match status" value="1"/>
</dbReference>
<dbReference type="InterPro" id="IPR050330">
    <property type="entry name" value="Bact_OuterMem_StrucFunc"/>
</dbReference>
<dbReference type="RefSeq" id="WP_077423814.1">
    <property type="nucleotide sequence ID" value="NZ_MLHQ01000014.1"/>
</dbReference>
<name>A0A1V3JQX5_9PAST</name>
<dbReference type="STRING" id="1907939.BKL49_06430"/>
<feature type="chain" id="PRO_5012550503" evidence="6">
    <location>
        <begin position="19"/>
        <end position="273"/>
    </location>
</feature>
<dbReference type="Pfam" id="PF04355">
    <property type="entry name" value="BamE"/>
    <property type="match status" value="1"/>
</dbReference>
<accession>A0A1V3JQX5</accession>
<evidence type="ECO:0000256" key="3">
    <source>
        <dbReference type="ARBA" id="ARBA00023136"/>
    </source>
</evidence>
<dbReference type="GO" id="GO:0009279">
    <property type="term" value="C:cell outer membrane"/>
    <property type="evidence" value="ECO:0007669"/>
    <property type="project" value="UniProtKB-SubCell"/>
</dbReference>
<dbReference type="Proteomes" id="UP000188602">
    <property type="component" value="Unassembled WGS sequence"/>
</dbReference>
<sequence length="273" mass="30584">MKHLSALFLFSSVMGLTACGNLSKVTVQGTAEEVVWPKIEDSSFNHSGSQFGSWPNWQNLRMVEAGMNKDQIYNLLGRPHFSEGLWGVREWDYVFNYREDGEHKVCQYKILFDKQMNAQTFLWNPSGCNSKFAVTLSSEYLFEFDKATLTKQGKHSVDLLAEQLNEKGTEIKEIKVSGFTDRLGSTAYNLNLSQKRAEQVKKRLETNGITVPIFAKGYGEAHQVKACNGSGQALKDCLAPNRRVEIVVSGLVNSDITKGLEPESQGPALLYQE</sequence>
<dbReference type="InterPro" id="IPR007450">
    <property type="entry name" value="BamE_dom"/>
</dbReference>
<gene>
    <name evidence="8" type="ORF">BKL49_06430</name>
</gene>
<organism evidence="8 9">
    <name type="scientific">Rodentibacter myodis</name>
    <dbReference type="NCBI Taxonomy" id="1907939"/>
    <lineage>
        <taxon>Bacteria</taxon>
        <taxon>Pseudomonadati</taxon>
        <taxon>Pseudomonadota</taxon>
        <taxon>Gammaproteobacteria</taxon>
        <taxon>Pasteurellales</taxon>
        <taxon>Pasteurellaceae</taxon>
        <taxon>Rodentibacter</taxon>
    </lineage>
</organism>
<evidence type="ECO:0000256" key="5">
    <source>
        <dbReference type="PROSITE-ProRule" id="PRU00473"/>
    </source>
</evidence>
<dbReference type="InterPro" id="IPR006665">
    <property type="entry name" value="OmpA-like"/>
</dbReference>
<dbReference type="Pfam" id="PF00691">
    <property type="entry name" value="OmpA"/>
    <property type="match status" value="1"/>
</dbReference>
<dbReference type="OrthoDB" id="1149075at2"/>
<protein>
    <submittedName>
        <fullName evidence="8">Plastocyanin</fullName>
    </submittedName>
</protein>
<feature type="domain" description="OmpA-like" evidence="7">
    <location>
        <begin position="129"/>
        <end position="252"/>
    </location>
</feature>
<feature type="signal peptide" evidence="6">
    <location>
        <begin position="1"/>
        <end position="18"/>
    </location>
</feature>
<evidence type="ECO:0000256" key="1">
    <source>
        <dbReference type="ARBA" id="ARBA00004442"/>
    </source>
</evidence>
<evidence type="ECO:0000313" key="9">
    <source>
        <dbReference type="Proteomes" id="UP000188602"/>
    </source>
</evidence>
<proteinExistence type="predicted"/>
<reference evidence="8 9" key="1">
    <citation type="submission" date="2016-10" db="EMBL/GenBank/DDBJ databases">
        <title>Rodentibacter gen. nov. and new species.</title>
        <authorList>
            <person name="Christensen H."/>
        </authorList>
    </citation>
    <scope>NUCLEOTIDE SEQUENCE [LARGE SCALE GENOMIC DNA]</scope>
    <source>
        <strain evidence="8 9">Ac151</strain>
    </source>
</reference>
<dbReference type="InterPro" id="IPR036737">
    <property type="entry name" value="OmpA-like_sf"/>
</dbReference>
<dbReference type="AlphaFoldDB" id="A0A1V3JQX5"/>
<dbReference type="Gene3D" id="3.30.1450.10">
    <property type="match status" value="1"/>
</dbReference>
<dbReference type="InterPro" id="IPR006664">
    <property type="entry name" value="OMP_bac"/>
</dbReference>
<keyword evidence="2 6" id="KW-0732">Signal</keyword>
<keyword evidence="3 5" id="KW-0472">Membrane</keyword>
<evidence type="ECO:0000313" key="8">
    <source>
        <dbReference type="EMBL" id="OOF58790.1"/>
    </source>
</evidence>
<evidence type="ECO:0000256" key="4">
    <source>
        <dbReference type="ARBA" id="ARBA00023237"/>
    </source>
</evidence>
<evidence type="ECO:0000256" key="6">
    <source>
        <dbReference type="SAM" id="SignalP"/>
    </source>
</evidence>
<dbReference type="PANTHER" id="PTHR30329">
    <property type="entry name" value="STATOR ELEMENT OF FLAGELLAR MOTOR COMPLEX"/>
    <property type="match status" value="1"/>
</dbReference>
<comment type="subcellular location">
    <subcellularLocation>
        <location evidence="1">Cell outer membrane</location>
    </subcellularLocation>
</comment>
<dbReference type="PRINTS" id="PR01021">
    <property type="entry name" value="OMPADOMAIN"/>
</dbReference>
<dbReference type="CDD" id="cd07185">
    <property type="entry name" value="OmpA_C-like"/>
    <property type="match status" value="1"/>
</dbReference>
<keyword evidence="9" id="KW-1185">Reference proteome</keyword>
<dbReference type="PROSITE" id="PS51123">
    <property type="entry name" value="OMPA_2"/>
    <property type="match status" value="1"/>
</dbReference>
<keyword evidence="4" id="KW-0998">Cell outer membrane</keyword>
<dbReference type="EMBL" id="MLHQ01000014">
    <property type="protein sequence ID" value="OOF58790.1"/>
    <property type="molecule type" value="Genomic_DNA"/>
</dbReference>
<dbReference type="Gene3D" id="3.30.1330.60">
    <property type="entry name" value="OmpA-like domain"/>
    <property type="match status" value="1"/>
</dbReference>
<dbReference type="InterPro" id="IPR037873">
    <property type="entry name" value="BamE-like"/>
</dbReference>
<comment type="caution">
    <text evidence="8">The sequence shown here is derived from an EMBL/GenBank/DDBJ whole genome shotgun (WGS) entry which is preliminary data.</text>
</comment>
<dbReference type="PROSITE" id="PS51257">
    <property type="entry name" value="PROKAR_LIPOPROTEIN"/>
    <property type="match status" value="1"/>
</dbReference>
<evidence type="ECO:0000256" key="2">
    <source>
        <dbReference type="ARBA" id="ARBA00022729"/>
    </source>
</evidence>